<accession>A0A2U3EQG0</accession>
<proteinExistence type="predicted"/>
<feature type="compositionally biased region" description="Basic and acidic residues" evidence="1">
    <location>
        <begin position="49"/>
        <end position="71"/>
    </location>
</feature>
<comment type="caution">
    <text evidence="2">The sequence shown here is derived from an EMBL/GenBank/DDBJ whole genome shotgun (WGS) entry which is preliminary data.</text>
</comment>
<dbReference type="AlphaFoldDB" id="A0A2U3EQG0"/>
<feature type="compositionally biased region" description="Low complexity" evidence="1">
    <location>
        <begin position="14"/>
        <end position="23"/>
    </location>
</feature>
<evidence type="ECO:0000256" key="1">
    <source>
        <dbReference type="SAM" id="MobiDB-lite"/>
    </source>
</evidence>
<dbReference type="Proteomes" id="UP000245956">
    <property type="component" value="Unassembled WGS sequence"/>
</dbReference>
<evidence type="ECO:0000313" key="3">
    <source>
        <dbReference type="Proteomes" id="UP000245956"/>
    </source>
</evidence>
<dbReference type="EMBL" id="LCWV01000001">
    <property type="protein sequence ID" value="PWI76734.1"/>
    <property type="molecule type" value="Genomic_DNA"/>
</dbReference>
<feature type="region of interest" description="Disordered" evidence="1">
    <location>
        <begin position="45"/>
        <end position="71"/>
    </location>
</feature>
<feature type="region of interest" description="Disordered" evidence="1">
    <location>
        <begin position="207"/>
        <end position="228"/>
    </location>
</feature>
<feature type="region of interest" description="Disordered" evidence="1">
    <location>
        <begin position="487"/>
        <end position="524"/>
    </location>
</feature>
<gene>
    <name evidence="2" type="ORF">PCL_03928</name>
</gene>
<reference evidence="2 3" key="1">
    <citation type="journal article" date="2016" name="Front. Microbiol.">
        <title>Genome and transcriptome sequences reveal the specific parasitism of the nematophagous Purpureocillium lilacinum 36-1.</title>
        <authorList>
            <person name="Xie J."/>
            <person name="Li S."/>
            <person name="Mo C."/>
            <person name="Xiao X."/>
            <person name="Peng D."/>
            <person name="Wang G."/>
            <person name="Xiao Y."/>
        </authorList>
    </citation>
    <scope>NUCLEOTIDE SEQUENCE [LARGE SCALE GENOMIC DNA]</scope>
    <source>
        <strain evidence="2 3">36-1</strain>
    </source>
</reference>
<feature type="region of interest" description="Disordered" evidence="1">
    <location>
        <begin position="1"/>
        <end position="23"/>
    </location>
</feature>
<name>A0A2U3EQG0_PURLI</name>
<evidence type="ECO:0000313" key="2">
    <source>
        <dbReference type="EMBL" id="PWI76734.1"/>
    </source>
</evidence>
<protein>
    <submittedName>
        <fullName evidence="2">Uncharacterized protein</fullName>
    </submittedName>
</protein>
<organism evidence="2 3">
    <name type="scientific">Purpureocillium lilacinum</name>
    <name type="common">Paecilomyces lilacinus</name>
    <dbReference type="NCBI Taxonomy" id="33203"/>
    <lineage>
        <taxon>Eukaryota</taxon>
        <taxon>Fungi</taxon>
        <taxon>Dikarya</taxon>
        <taxon>Ascomycota</taxon>
        <taxon>Pezizomycotina</taxon>
        <taxon>Sordariomycetes</taxon>
        <taxon>Hypocreomycetidae</taxon>
        <taxon>Hypocreales</taxon>
        <taxon>Ophiocordycipitaceae</taxon>
        <taxon>Purpureocillium</taxon>
    </lineage>
</organism>
<sequence length="544" mass="59018">METPVGVETPPPARGTGATGATTGRAPLRWVGLRLFRIDSRYPRQANHGGHEAKFGVRGREGGRDRQDGTGRVRQLGLRRSVGRSLLCRWWWWCYEDRGSKEEEARSKVGAMWPRWYKEGGKERKKKMAFLPPLLRCCGMQALQIRLLRVVRDPPSVHWLRERADWAISVCPWRLGLSSGKREAGGKGRQGGTCQALAHVQQQWKGTRERQDAEGEGALKGGTHGQAPARWGQRAARAESIHACWDPKAVAGGRWLMADAAVAAPAQAGGCVAGAQQRWKRAPLRQSPQAAAVPSQSKTMEEDPLLSACFPFQSSCWSGRHTATKRPLTTSSTEGTARGVAVAVASALHGVSVASHPLNNIRFIAPKITLPSYVPHTHTHALSLTFSLSVSLLARSLPLHPNRAVTPPNGHTTIQHTHVVLPHHQLDQVWFRLAYPSSPAGALPTALSCPSHPTCTHDEYMYGMHVVDACLGFGAVATWAPGSSAALGAQQPNRPAAPSAASGLSRVFSVAPRRRRGPDQQPPRPSIIRLVCSLIMLPLQGTAL</sequence>